<evidence type="ECO:0000313" key="1">
    <source>
        <dbReference type="EMBL" id="KAJ8719635.1"/>
    </source>
</evidence>
<gene>
    <name evidence="1" type="ORF">PYW08_011810</name>
</gene>
<proteinExistence type="predicted"/>
<organism evidence="1 2">
    <name type="scientific">Mythimna loreyi</name>
    <dbReference type="NCBI Taxonomy" id="667449"/>
    <lineage>
        <taxon>Eukaryota</taxon>
        <taxon>Metazoa</taxon>
        <taxon>Ecdysozoa</taxon>
        <taxon>Arthropoda</taxon>
        <taxon>Hexapoda</taxon>
        <taxon>Insecta</taxon>
        <taxon>Pterygota</taxon>
        <taxon>Neoptera</taxon>
        <taxon>Endopterygota</taxon>
        <taxon>Lepidoptera</taxon>
        <taxon>Glossata</taxon>
        <taxon>Ditrysia</taxon>
        <taxon>Noctuoidea</taxon>
        <taxon>Noctuidae</taxon>
        <taxon>Noctuinae</taxon>
        <taxon>Hadenini</taxon>
        <taxon>Mythimna</taxon>
    </lineage>
</organism>
<comment type="caution">
    <text evidence="1">The sequence shown here is derived from an EMBL/GenBank/DDBJ whole genome shotgun (WGS) entry which is preliminary data.</text>
</comment>
<dbReference type="EMBL" id="CM056779">
    <property type="protein sequence ID" value="KAJ8719635.1"/>
    <property type="molecule type" value="Genomic_DNA"/>
</dbReference>
<sequence>MAPKNIEDVDLYAVLDVPITASESEIKKAYRKKALKCHPDKNPDDPKAAETFHALSQALEILCDVSARAAYDKVLRAKAAAKLRHQELDSKRQKLKEDLERREREAGSGSSNLTDAQKLAAEIERLQREGNRLLIEEQQRMKEEIQKTMNIMSQPVWDSSLNRIKIKWKADKNDSSNGGYDEPTLRRFLKKYGDIVALIVSPKKKGSALVEFASKEASEMALELEKGLPDNPLELKWVNERPVLTTKKEATGPSVISDRDYESLVLTKMRQAAERQKLIEEMLKEDKS</sequence>
<dbReference type="Proteomes" id="UP001231649">
    <property type="component" value="Chromosome 3"/>
</dbReference>
<keyword evidence="2" id="KW-1185">Reference proteome</keyword>
<reference evidence="1" key="1">
    <citation type="submission" date="2023-03" db="EMBL/GenBank/DDBJ databases">
        <title>Chromosome-level genomes of two armyworms, Mythimna separata and Mythimna loreyi, provide insights into the biosynthesis and reception of sex pheromones.</title>
        <authorList>
            <person name="Zhao H."/>
        </authorList>
    </citation>
    <scope>NUCLEOTIDE SEQUENCE</scope>
    <source>
        <strain evidence="1">BeijingLab</strain>
    </source>
</reference>
<evidence type="ECO:0000313" key="2">
    <source>
        <dbReference type="Proteomes" id="UP001231649"/>
    </source>
</evidence>
<name>A0ACC2QMG1_9NEOP</name>
<accession>A0ACC2QMG1</accession>
<protein>
    <submittedName>
        <fullName evidence="1">Uncharacterized protein</fullName>
    </submittedName>
</protein>